<dbReference type="GO" id="GO:0005737">
    <property type="term" value="C:cytoplasm"/>
    <property type="evidence" value="ECO:0007669"/>
    <property type="project" value="TreeGrafter"/>
</dbReference>
<comment type="caution">
    <text evidence="9">The sequence shown here is derived from an EMBL/GenBank/DDBJ whole genome shotgun (WGS) entry which is preliminary data.</text>
</comment>
<dbReference type="SMART" id="SM00028">
    <property type="entry name" value="TPR"/>
    <property type="match status" value="6"/>
</dbReference>
<evidence type="ECO:0000256" key="7">
    <source>
        <dbReference type="PROSITE-ProRule" id="PRU00339"/>
    </source>
</evidence>
<keyword evidence="6" id="KW-0159">Chromosome partition</keyword>
<dbReference type="GO" id="GO:0051307">
    <property type="term" value="P:meiotic chromosome separation"/>
    <property type="evidence" value="ECO:0007669"/>
    <property type="project" value="TreeGrafter"/>
</dbReference>
<dbReference type="InterPro" id="IPR013105">
    <property type="entry name" value="TPR_2"/>
</dbReference>
<evidence type="ECO:0000256" key="6">
    <source>
        <dbReference type="ARBA" id="ARBA00022829"/>
    </source>
</evidence>
<dbReference type="Pfam" id="PF03568">
    <property type="entry name" value="Separin_C"/>
    <property type="match status" value="1"/>
</dbReference>
<dbReference type="EC" id="3.4.22.49" evidence="2"/>
<evidence type="ECO:0000256" key="4">
    <source>
        <dbReference type="ARBA" id="ARBA00022801"/>
    </source>
</evidence>
<proteinExistence type="predicted"/>
<organism evidence="9 10">
    <name type="scientific">Funneliformis caledonium</name>
    <dbReference type="NCBI Taxonomy" id="1117310"/>
    <lineage>
        <taxon>Eukaryota</taxon>
        <taxon>Fungi</taxon>
        <taxon>Fungi incertae sedis</taxon>
        <taxon>Mucoromycota</taxon>
        <taxon>Glomeromycotina</taxon>
        <taxon>Glomeromycetes</taxon>
        <taxon>Glomerales</taxon>
        <taxon>Glomeraceae</taxon>
        <taxon>Funneliformis</taxon>
    </lineage>
</organism>
<dbReference type="GO" id="GO:0004197">
    <property type="term" value="F:cysteine-type endopeptidase activity"/>
    <property type="evidence" value="ECO:0007669"/>
    <property type="project" value="InterPro"/>
</dbReference>
<dbReference type="Gene3D" id="1.25.40.10">
    <property type="entry name" value="Tetratricopeptide repeat domain"/>
    <property type="match status" value="2"/>
</dbReference>
<evidence type="ECO:0000313" key="9">
    <source>
        <dbReference type="EMBL" id="CAG8572526.1"/>
    </source>
</evidence>
<keyword evidence="3" id="KW-0677">Repeat</keyword>
<dbReference type="InterPro" id="IPR005314">
    <property type="entry name" value="Peptidase_C50"/>
</dbReference>
<dbReference type="PROSITE" id="PS50005">
    <property type="entry name" value="TPR"/>
    <property type="match status" value="1"/>
</dbReference>
<dbReference type="GO" id="GO:0005634">
    <property type="term" value="C:nucleus"/>
    <property type="evidence" value="ECO:0007669"/>
    <property type="project" value="InterPro"/>
</dbReference>
<dbReference type="PROSITE" id="PS50293">
    <property type="entry name" value="TPR_REGION"/>
    <property type="match status" value="1"/>
</dbReference>
<dbReference type="PANTHER" id="PTHR12792:SF0">
    <property type="entry name" value="SEPARIN"/>
    <property type="match status" value="1"/>
</dbReference>
<dbReference type="Proteomes" id="UP000789570">
    <property type="component" value="Unassembled WGS sequence"/>
</dbReference>
<dbReference type="PROSITE" id="PS51700">
    <property type="entry name" value="SEPARIN"/>
    <property type="match status" value="1"/>
</dbReference>
<evidence type="ECO:0000256" key="3">
    <source>
        <dbReference type="ARBA" id="ARBA00022737"/>
    </source>
</evidence>
<dbReference type="GO" id="GO:0072686">
    <property type="term" value="C:mitotic spindle"/>
    <property type="evidence" value="ECO:0007669"/>
    <property type="project" value="TreeGrafter"/>
</dbReference>
<evidence type="ECO:0000256" key="2">
    <source>
        <dbReference type="ARBA" id="ARBA00012489"/>
    </source>
</evidence>
<reference evidence="9" key="1">
    <citation type="submission" date="2021-06" db="EMBL/GenBank/DDBJ databases">
        <authorList>
            <person name="Kallberg Y."/>
            <person name="Tangrot J."/>
            <person name="Rosling A."/>
        </authorList>
    </citation>
    <scope>NUCLEOTIDE SEQUENCE</scope>
    <source>
        <strain evidence="9">UK204</strain>
    </source>
</reference>
<dbReference type="InterPro" id="IPR011990">
    <property type="entry name" value="TPR-like_helical_dom_sf"/>
</dbReference>
<evidence type="ECO:0000259" key="8">
    <source>
        <dbReference type="PROSITE" id="PS51700"/>
    </source>
</evidence>
<name>A0A9N9BR94_9GLOM</name>
<dbReference type="OrthoDB" id="10255632at2759"/>
<dbReference type="GO" id="GO:0044732">
    <property type="term" value="C:mitotic spindle pole body"/>
    <property type="evidence" value="ECO:0007669"/>
    <property type="project" value="TreeGrafter"/>
</dbReference>
<keyword evidence="4" id="KW-0378">Hydrolase</keyword>
<evidence type="ECO:0000256" key="1">
    <source>
        <dbReference type="ARBA" id="ARBA00000451"/>
    </source>
</evidence>
<dbReference type="EMBL" id="CAJVPQ010001848">
    <property type="protein sequence ID" value="CAG8572526.1"/>
    <property type="molecule type" value="Genomic_DNA"/>
</dbReference>
<sequence>MSTSKSSILKDIVNKNLQTMFDMLKTRPNRTNRFSEQTQNETTVLDTKFRNLANETLSAIYELEKVEKSKVVQLKIDKALLTLITRLVEFGLYTDIIEPLQKLRSRLLIYFKPTNISGIKTVDSKQAVVHLELLMRIISKAINGLHDSTVEDILSTFLKLCSFYMHSFILTARFDLSKFFDTSLWFALNFERKCKNVRSALVFQELNAFYDEMLILVEKYIYNVTENPKFLIWRNHYSYVARKSNNCKKSLEFYESIISSLQESSQYKHSAQDLGNLLQIADLRIEIAHFALQNLICTKQTKDTIKRIKEAQFVFNELSKSNLMEKLSKKAISALSQLFKVVELIREPIIKIVEFIASQEFNEESVCTCLKDLIQAISICFNLICENYFVEYKSHYLREKDSTYLNPENIVKIIIDIYDVLSQLEFNLYQQNGYKNCMSYIDQAYKIVQHTSCREGLHSILRAYCRIGNFYYKSGEYKKATKAFEKSLRYIPQRDFLQFSKLVSSQTVLSASQKLPLIPNIIDRYINSTYINCPDGEFTSIQDIFLDAGCNLIDSAGLLEYELRVLKERILTSRNIQFDFLNVEKSLIDTLLSCYLPEEFPIRRARILIEKVKIMICIESDSGQGSALKFIEGAIDLLKTDNFGKDNNLGHLCSYYLAAAYSLTGILTLDSENLSNDSFESAFIIWDGILKNIPPYKLGCTIKHKHIEIAKEKIDEIERLYGQLQLLVDFFGVTNQPSNKIKTLNIMLSLNNGIRDTTDKYSDSVILYAQIGQMYLNLGYTGRAGMAFERAKDILDSNTCLNEARLSWMLGYSHYLCAIGYMDKRNAQKNPVVAARLSRQRKNEQMLLVDASYTRSRILIRLGRLENAISDVTQAIHLLNRMMRNVNLNGKHHYHDKVNAEVNPFLVENNVTNKCSTGINGEFFGGFLNLTAQRWKWRVLQMLFECNHHLGQLHILRGSAKEADYCFQQAFELIQSTKAKTNMSRVLLNFAELEFRRHCWKESEEKINQVIEYQRKAVIFRKEEVLAKLCFGDFKFREGDFKFRQGDFDNQKRCYEFALEYYSKAVDILTNIMKEEYISKIEHLDTSVLQTPRSKKFVSYSDTPKDKFTGKADYECCLLAYLKSELFRRQGLILSKRGKIEEGLRLIEHEKLMNQSCLEKAEHLLILSKVKLLEITAKLTNQNHLLYENVLDSVLSLPMMNVQKKSCIVKQSMTLTTSVIIEEIDKTLEYLMEVYDLAYECGPTHLLQETSLCISTVTMIKAYGQSQLNIDQSEMATICAFYLEMTKALTAKREFYTALNEKCKDPFLCFDNQWPQKISTLPSESDILQNEDEYQLYDDETVSRRNFLTALTQRYKNEPILTYNEFQKEFLDILPPNWTVCSVSVDIETNNMYICRYQRKMTPLLLRLPLKRQSSRDGESDVFSYKEAIREFNAILDLCNQIMSNPSTSKEWWKTRKGLDVRLKHLLYNIENLWLGGFKGILMADKQQSSNRILKFKEKIDSLLFKCESGKSSRKRSKVKKLDIEIELCKSFLRLGSDAQDQDIEDILYFLVDAYNKYNDQQVGYDEIDLDQLIIDVQDALSCDDTMSSNVDDQHVILILDKYVQMLPWESLPCLRSQAVSRLPSLSFLRDRIMLTNHVNNKQDNKPGWLDYVIDQHKSFYVLNPSQDLKHTQNEFEGFVKNIKGSDGITGRIPTDQEWIDGLVNKDLFMYFGHGAGEAYCKKNKLRHLDRCAVTLLFGCSSGQLKLGGEFDPSGIILSYLLAGSPAIVANLWDVTDVDFDRFSKSLFRNWGLNPNGETTTSKKKVSLVQAVTIARNACKLKYLIGSAPVVYGIPCYLQSK</sequence>
<dbReference type="Pfam" id="PF07719">
    <property type="entry name" value="TPR_2"/>
    <property type="match status" value="1"/>
</dbReference>
<dbReference type="PANTHER" id="PTHR12792">
    <property type="entry name" value="EXTRA SPINDLE POLES 1-RELATED"/>
    <property type="match status" value="1"/>
</dbReference>
<evidence type="ECO:0000313" key="10">
    <source>
        <dbReference type="Proteomes" id="UP000789570"/>
    </source>
</evidence>
<keyword evidence="5 7" id="KW-0802">TPR repeat</keyword>
<keyword evidence="10" id="KW-1185">Reference proteome</keyword>
<dbReference type="SUPFAM" id="SSF48452">
    <property type="entry name" value="TPR-like"/>
    <property type="match status" value="2"/>
</dbReference>
<feature type="domain" description="Peptidase C50" evidence="8">
    <location>
        <begin position="1656"/>
        <end position="1751"/>
    </location>
</feature>
<dbReference type="GO" id="GO:0006508">
    <property type="term" value="P:proteolysis"/>
    <property type="evidence" value="ECO:0007669"/>
    <property type="project" value="InterPro"/>
</dbReference>
<comment type="catalytic activity">
    <reaction evidence="1">
        <text>All bonds known to be hydrolyzed by this endopeptidase have arginine in P1 and an acidic residue in P4. P6 is often occupied by an acidic residue or by a hydroxy-amino-acid residue, the phosphorylation of which enhances cleavage.</text>
        <dbReference type="EC" id="3.4.22.49"/>
    </reaction>
</comment>
<evidence type="ECO:0000256" key="5">
    <source>
        <dbReference type="ARBA" id="ARBA00022803"/>
    </source>
</evidence>
<dbReference type="InterPro" id="IPR019734">
    <property type="entry name" value="TPR_rpt"/>
</dbReference>
<feature type="repeat" description="TPR" evidence="7">
    <location>
        <begin position="461"/>
        <end position="494"/>
    </location>
</feature>
<protein>
    <recommendedName>
        <fullName evidence="2">separase</fullName>
        <ecNumber evidence="2">3.4.22.49</ecNumber>
    </recommendedName>
</protein>
<gene>
    <name evidence="9" type="ORF">FCALED_LOCUS7168</name>
</gene>
<accession>A0A9N9BR94</accession>
<dbReference type="InterPro" id="IPR030397">
    <property type="entry name" value="SEPARIN_core_dom"/>
</dbReference>